<name>A0AAN9EK99_CROPI</name>
<sequence>MHVKNFYIVNSPSILSKVNTILAPCVPARWFSKQAVTHSRSPSLPLRRSRPSMSLRRWPLQERSNKSKSISISEHGHNKSRSRSHLVQVCP</sequence>
<protein>
    <submittedName>
        <fullName evidence="2">Uncharacterized protein</fullName>
    </submittedName>
</protein>
<reference evidence="2 3" key="1">
    <citation type="submission" date="2024-01" db="EMBL/GenBank/DDBJ databases">
        <title>The genomes of 5 underutilized Papilionoideae crops provide insights into root nodulation and disease resistanc.</title>
        <authorList>
            <person name="Yuan L."/>
        </authorList>
    </citation>
    <scope>NUCLEOTIDE SEQUENCE [LARGE SCALE GENOMIC DNA]</scope>
    <source>
        <strain evidence="2">ZHUSHIDOU_FW_LH</strain>
        <tissue evidence="2">Leaf</tissue>
    </source>
</reference>
<keyword evidence="3" id="KW-1185">Reference proteome</keyword>
<proteinExistence type="predicted"/>
<dbReference type="EMBL" id="JAYWIO010000005">
    <property type="protein sequence ID" value="KAK7258778.1"/>
    <property type="molecule type" value="Genomic_DNA"/>
</dbReference>
<dbReference type="AlphaFoldDB" id="A0AAN9EK99"/>
<accession>A0AAN9EK99</accession>
<gene>
    <name evidence="2" type="ORF">RIF29_24364</name>
</gene>
<organism evidence="2 3">
    <name type="scientific">Crotalaria pallida</name>
    <name type="common">Smooth rattlebox</name>
    <name type="synonym">Crotalaria striata</name>
    <dbReference type="NCBI Taxonomy" id="3830"/>
    <lineage>
        <taxon>Eukaryota</taxon>
        <taxon>Viridiplantae</taxon>
        <taxon>Streptophyta</taxon>
        <taxon>Embryophyta</taxon>
        <taxon>Tracheophyta</taxon>
        <taxon>Spermatophyta</taxon>
        <taxon>Magnoliopsida</taxon>
        <taxon>eudicotyledons</taxon>
        <taxon>Gunneridae</taxon>
        <taxon>Pentapetalae</taxon>
        <taxon>rosids</taxon>
        <taxon>fabids</taxon>
        <taxon>Fabales</taxon>
        <taxon>Fabaceae</taxon>
        <taxon>Papilionoideae</taxon>
        <taxon>50 kb inversion clade</taxon>
        <taxon>genistoids sensu lato</taxon>
        <taxon>core genistoids</taxon>
        <taxon>Crotalarieae</taxon>
        <taxon>Crotalaria</taxon>
    </lineage>
</organism>
<comment type="caution">
    <text evidence="2">The sequence shown here is derived from an EMBL/GenBank/DDBJ whole genome shotgun (WGS) entry which is preliminary data.</text>
</comment>
<evidence type="ECO:0000313" key="3">
    <source>
        <dbReference type="Proteomes" id="UP001372338"/>
    </source>
</evidence>
<evidence type="ECO:0000256" key="1">
    <source>
        <dbReference type="SAM" id="MobiDB-lite"/>
    </source>
</evidence>
<feature type="region of interest" description="Disordered" evidence="1">
    <location>
        <begin position="36"/>
        <end position="91"/>
    </location>
</feature>
<feature type="compositionally biased region" description="Low complexity" evidence="1">
    <location>
        <begin position="39"/>
        <end position="58"/>
    </location>
</feature>
<dbReference type="Proteomes" id="UP001372338">
    <property type="component" value="Unassembled WGS sequence"/>
</dbReference>
<evidence type="ECO:0000313" key="2">
    <source>
        <dbReference type="EMBL" id="KAK7258778.1"/>
    </source>
</evidence>